<feature type="domain" description="Carboxylesterase type B" evidence="6">
    <location>
        <begin position="63"/>
        <end position="562"/>
    </location>
</feature>
<accession>A0A1I1ZXG1</accession>
<dbReference type="InterPro" id="IPR002018">
    <property type="entry name" value="CarbesteraseB"/>
</dbReference>
<dbReference type="Gene3D" id="3.40.50.1820">
    <property type="entry name" value="alpha/beta hydrolase"/>
    <property type="match status" value="1"/>
</dbReference>
<evidence type="ECO:0000256" key="2">
    <source>
        <dbReference type="ARBA" id="ARBA00022801"/>
    </source>
</evidence>
<evidence type="ECO:0000256" key="3">
    <source>
        <dbReference type="PIRSR" id="PIRSR600997-1"/>
    </source>
</evidence>
<reference evidence="7 8" key="1">
    <citation type="submission" date="2016-10" db="EMBL/GenBank/DDBJ databases">
        <authorList>
            <person name="de Groot N.N."/>
        </authorList>
    </citation>
    <scope>NUCLEOTIDE SEQUENCE [LARGE SCALE GENOMIC DNA]</scope>
    <source>
        <strain evidence="7 8">ATCC 51969</strain>
    </source>
</reference>
<dbReference type="InterPro" id="IPR000997">
    <property type="entry name" value="Cholinesterase"/>
</dbReference>
<feature type="active site" description="Acyl-ester intermediate" evidence="3">
    <location>
        <position position="251"/>
    </location>
</feature>
<comment type="similarity">
    <text evidence="1 4">Belongs to the type-B carboxylesterase/lipase family.</text>
</comment>
<proteinExistence type="inferred from homology"/>
<dbReference type="STRING" id="34086.SAMN04488084_101470"/>
<dbReference type="PRINTS" id="PR00878">
    <property type="entry name" value="CHOLNESTRASE"/>
</dbReference>
<dbReference type="AlphaFoldDB" id="A0A1I1ZXG1"/>
<dbReference type="ESTHER" id="9sphi-a0a1i1zxg1">
    <property type="family name" value="Carb_B_Bacteria"/>
</dbReference>
<keyword evidence="2 4" id="KW-0378">Hydrolase</keyword>
<dbReference type="Proteomes" id="UP000183129">
    <property type="component" value="Unassembled WGS sequence"/>
</dbReference>
<evidence type="ECO:0000313" key="7">
    <source>
        <dbReference type="EMBL" id="SFE36088.1"/>
    </source>
</evidence>
<feature type="active site" description="Charge relay system" evidence="3">
    <location>
        <position position="488"/>
    </location>
</feature>
<dbReference type="PANTHER" id="PTHR11559">
    <property type="entry name" value="CARBOXYLESTERASE"/>
    <property type="match status" value="1"/>
</dbReference>
<evidence type="ECO:0000256" key="5">
    <source>
        <dbReference type="SAM" id="MobiDB-lite"/>
    </source>
</evidence>
<dbReference type="PROSITE" id="PS00122">
    <property type="entry name" value="CARBOXYLESTERASE_B_1"/>
    <property type="match status" value="1"/>
</dbReference>
<feature type="active site" description="Charge relay system" evidence="3">
    <location>
        <position position="367"/>
    </location>
</feature>
<dbReference type="InterPro" id="IPR050309">
    <property type="entry name" value="Type-B_Carboxylest/Lipase"/>
</dbReference>
<evidence type="ECO:0000256" key="1">
    <source>
        <dbReference type="ARBA" id="ARBA00005964"/>
    </source>
</evidence>
<evidence type="ECO:0000256" key="4">
    <source>
        <dbReference type="RuleBase" id="RU361235"/>
    </source>
</evidence>
<dbReference type="InterPro" id="IPR019819">
    <property type="entry name" value="Carboxylesterase_B_CS"/>
</dbReference>
<dbReference type="GO" id="GO:0004104">
    <property type="term" value="F:cholinesterase activity"/>
    <property type="evidence" value="ECO:0007669"/>
    <property type="project" value="InterPro"/>
</dbReference>
<protein>
    <recommendedName>
        <fullName evidence="4">Carboxylic ester hydrolase</fullName>
        <ecNumber evidence="4">3.1.1.-</ecNumber>
    </recommendedName>
</protein>
<organism evidence="7 8">
    <name type="scientific">Pedobacter antarcticus</name>
    <dbReference type="NCBI Taxonomy" id="34086"/>
    <lineage>
        <taxon>Bacteria</taxon>
        <taxon>Pseudomonadati</taxon>
        <taxon>Bacteroidota</taxon>
        <taxon>Sphingobacteriia</taxon>
        <taxon>Sphingobacteriales</taxon>
        <taxon>Sphingobacteriaceae</taxon>
        <taxon>Pedobacter</taxon>
    </lineage>
</organism>
<dbReference type="Pfam" id="PF00135">
    <property type="entry name" value="COesterase"/>
    <property type="match status" value="1"/>
</dbReference>
<evidence type="ECO:0000259" key="6">
    <source>
        <dbReference type="Pfam" id="PF00135"/>
    </source>
</evidence>
<dbReference type="SUPFAM" id="SSF53474">
    <property type="entry name" value="alpha/beta-Hydrolases"/>
    <property type="match status" value="1"/>
</dbReference>
<gene>
    <name evidence="7" type="ORF">SAMN03003324_00207</name>
</gene>
<sequence>MEVSAGKKIICNLGFKYQILLTPLLRFKGITLTMRKLLLLLVCLTGLHNVGYTQSGGTTMDGQVTIEAGELAGAKENSGIWSFKGVPFAKPPVGQLRWAPPQPADHWEGVKKANAFGPSPMQKAVFGDMRFRSSGMQEDCLYLNVWTPARRKTEKLPVLVYFYGGGFIAGDGSEARYDGEQMAKQGIVVLTVNYRLGIFGFFAHPELSKESTYHGSGNYGLLDQHAALVWVKKNIAAFGGDPNKITIAGESAGSIAVSALMASPLSSGLIAGAIGESGGMFNPTIPPVSLSDAEQAGLEFARKAQTDDLAELRDLTETELLDKAANLKMLSFPPTIDGYFLKEAPAKVFEKGKQARVPLLLGWNSAEIPYQSIMGGKKPGPDEYTEVINSLYGAKAKEALRLYQGLTTDQVKRAATDLASDRFIVYSTWKWADLHSKTGKRNVYRYIFTPTKPPLSRAYRSQQPGLAGGMQPASKERQTEEEQLGAPHAFEIEYALGNLALNPVYEWRKEDYRISHDMLRYFASFIKTGNPNTGSLPQWPVIKDNRNAQYLEIGVQTKAVQDRHTGRYLFLDKEYNK</sequence>
<dbReference type="EMBL" id="FONS01000001">
    <property type="protein sequence ID" value="SFE36088.1"/>
    <property type="molecule type" value="Genomic_DNA"/>
</dbReference>
<dbReference type="PROSITE" id="PS00941">
    <property type="entry name" value="CARBOXYLESTERASE_B_2"/>
    <property type="match status" value="1"/>
</dbReference>
<dbReference type="InterPro" id="IPR029058">
    <property type="entry name" value="AB_hydrolase_fold"/>
</dbReference>
<feature type="region of interest" description="Disordered" evidence="5">
    <location>
        <begin position="459"/>
        <end position="480"/>
    </location>
</feature>
<evidence type="ECO:0000313" key="8">
    <source>
        <dbReference type="Proteomes" id="UP000183129"/>
    </source>
</evidence>
<dbReference type="EC" id="3.1.1.-" evidence="4"/>
<name>A0A1I1ZXG1_9SPHI</name>
<dbReference type="InterPro" id="IPR019826">
    <property type="entry name" value="Carboxylesterase_B_AS"/>
</dbReference>